<evidence type="ECO:0000256" key="4">
    <source>
        <dbReference type="ARBA" id="ARBA00022525"/>
    </source>
</evidence>
<feature type="signal peptide" evidence="7">
    <location>
        <begin position="1"/>
        <end position="19"/>
    </location>
</feature>
<keyword evidence="9" id="KW-1185">Reference proteome</keyword>
<dbReference type="EMBL" id="ML145115">
    <property type="protein sequence ID" value="TBU59280.1"/>
    <property type="molecule type" value="Genomic_DNA"/>
</dbReference>
<organism evidence="8 9">
    <name type="scientific">Dichomitus squalens</name>
    <dbReference type="NCBI Taxonomy" id="114155"/>
    <lineage>
        <taxon>Eukaryota</taxon>
        <taxon>Fungi</taxon>
        <taxon>Dikarya</taxon>
        <taxon>Basidiomycota</taxon>
        <taxon>Agaricomycotina</taxon>
        <taxon>Agaricomycetes</taxon>
        <taxon>Polyporales</taxon>
        <taxon>Polyporaceae</taxon>
        <taxon>Dichomitus</taxon>
    </lineage>
</organism>
<comment type="similarity">
    <text evidence="2 7">Belongs to the fungal hydrophobin family.</text>
</comment>
<protein>
    <recommendedName>
        <fullName evidence="7">Hydrophobin</fullName>
    </recommendedName>
</protein>
<dbReference type="Proteomes" id="UP000292082">
    <property type="component" value="Unassembled WGS sequence"/>
</dbReference>
<feature type="chain" id="PRO_5041033914" description="Hydrophobin" evidence="7">
    <location>
        <begin position="20"/>
        <end position="108"/>
    </location>
</feature>
<dbReference type="GO" id="GO:0009277">
    <property type="term" value="C:fungal-type cell wall"/>
    <property type="evidence" value="ECO:0007669"/>
    <property type="project" value="InterPro"/>
</dbReference>
<evidence type="ECO:0000256" key="3">
    <source>
        <dbReference type="ARBA" id="ARBA00022512"/>
    </source>
</evidence>
<dbReference type="CDD" id="cd23507">
    <property type="entry name" value="hydrophobin_I"/>
    <property type="match status" value="1"/>
</dbReference>
<dbReference type="InterPro" id="IPR019778">
    <property type="entry name" value="Class_I_Hydrophobin_CS"/>
</dbReference>
<dbReference type="STRING" id="114155.A0A4Q9P3L2"/>
<dbReference type="Pfam" id="PF01185">
    <property type="entry name" value="Hydrophobin"/>
    <property type="match status" value="1"/>
</dbReference>
<evidence type="ECO:0000256" key="5">
    <source>
        <dbReference type="ARBA" id="ARBA00022729"/>
    </source>
</evidence>
<evidence type="ECO:0000313" key="9">
    <source>
        <dbReference type="Proteomes" id="UP000292082"/>
    </source>
</evidence>
<proteinExistence type="inferred from homology"/>
<evidence type="ECO:0000256" key="1">
    <source>
        <dbReference type="ARBA" id="ARBA00004191"/>
    </source>
</evidence>
<evidence type="ECO:0000256" key="6">
    <source>
        <dbReference type="ARBA" id="ARBA00023157"/>
    </source>
</evidence>
<reference evidence="8 9" key="1">
    <citation type="submission" date="2019-01" db="EMBL/GenBank/DDBJ databases">
        <title>Draft genome sequences of three monokaryotic isolates of the white-rot basidiomycete fungus Dichomitus squalens.</title>
        <authorList>
            <consortium name="DOE Joint Genome Institute"/>
            <person name="Lopez S.C."/>
            <person name="Andreopoulos B."/>
            <person name="Pangilinan J."/>
            <person name="Lipzen A."/>
            <person name="Riley R."/>
            <person name="Ahrendt S."/>
            <person name="Ng V."/>
            <person name="Barry K."/>
            <person name="Daum C."/>
            <person name="Grigoriev I.V."/>
            <person name="Hilden K.S."/>
            <person name="Makela M.R."/>
            <person name="de Vries R.P."/>
        </authorList>
    </citation>
    <scope>NUCLEOTIDE SEQUENCE [LARGE SCALE GENOMIC DNA]</scope>
    <source>
        <strain evidence="8 9">CBS 464.89</strain>
    </source>
</reference>
<dbReference type="SMART" id="SM00075">
    <property type="entry name" value="HYDRO"/>
    <property type="match status" value="1"/>
</dbReference>
<dbReference type="AlphaFoldDB" id="A0A4Q9P3L2"/>
<keyword evidence="3 7" id="KW-0134">Cell wall</keyword>
<gene>
    <name evidence="8" type="ORF">BD310DRAFT_817595</name>
</gene>
<dbReference type="PROSITE" id="PS00956">
    <property type="entry name" value="HYDROPHOBIN"/>
    <property type="match status" value="1"/>
</dbReference>
<evidence type="ECO:0000313" key="8">
    <source>
        <dbReference type="EMBL" id="TBU59280.1"/>
    </source>
</evidence>
<dbReference type="GO" id="GO:0005199">
    <property type="term" value="F:structural constituent of cell wall"/>
    <property type="evidence" value="ECO:0007669"/>
    <property type="project" value="InterPro"/>
</dbReference>
<evidence type="ECO:0000256" key="2">
    <source>
        <dbReference type="ARBA" id="ARBA00010446"/>
    </source>
</evidence>
<accession>A0A4Q9P3L2</accession>
<sequence>MHLYAVFSAVLAASSLAAAFVTRGDPYDCNTGPIQCCEDTTETNSPTGSAIITLLGLALESTGDLLAINCSPINTGSVDGSTCAQTPVCCDNHSYGGLVNIGCVPIFL</sequence>
<name>A0A4Q9P3L2_9APHY</name>
<keyword evidence="6 7" id="KW-1015">Disulfide bond</keyword>
<comment type="subcellular location">
    <subcellularLocation>
        <location evidence="1 7">Secreted</location>
        <location evidence="1 7">Cell wall</location>
    </subcellularLocation>
</comment>
<keyword evidence="5 7" id="KW-0732">Signal</keyword>
<dbReference type="InterPro" id="IPR001338">
    <property type="entry name" value="Class_I_Hydrophobin"/>
</dbReference>
<evidence type="ECO:0000256" key="7">
    <source>
        <dbReference type="RuleBase" id="RU365009"/>
    </source>
</evidence>
<keyword evidence="4 7" id="KW-0964">Secreted</keyword>